<protein>
    <submittedName>
        <fullName evidence="2">Uncharacterized protein</fullName>
    </submittedName>
</protein>
<feature type="transmembrane region" description="Helical" evidence="1">
    <location>
        <begin position="75"/>
        <end position="101"/>
    </location>
</feature>
<gene>
    <name evidence="2" type="ORF">RFM51_24185</name>
</gene>
<dbReference type="RefSeq" id="WP_320216677.1">
    <property type="nucleotide sequence ID" value="NZ_JAVIIS010000044.1"/>
</dbReference>
<evidence type="ECO:0000256" key="1">
    <source>
        <dbReference type="SAM" id="Phobius"/>
    </source>
</evidence>
<evidence type="ECO:0000313" key="2">
    <source>
        <dbReference type="EMBL" id="MDX8442684.1"/>
    </source>
</evidence>
<accession>A0ABU4X3R9</accession>
<keyword evidence="1" id="KW-1133">Transmembrane helix</keyword>
<keyword evidence="3" id="KW-1185">Reference proteome</keyword>
<keyword evidence="1" id="KW-0472">Membrane</keyword>
<sequence>MTFVIIAPDFRQMSLPSQGARWRIVDIGNLLTWFETIIFAGSPAQRLGRRELGLPRFQHWEKEPWTWKRFWQLPVSFRILAVLSVAAILLIALLILVLLIFK</sequence>
<dbReference type="Proteomes" id="UP001272097">
    <property type="component" value="Unassembled WGS sequence"/>
</dbReference>
<organism evidence="2 3">
    <name type="scientific">Mesorhizobium australafricanum</name>
    <dbReference type="NCBI Taxonomy" id="3072311"/>
    <lineage>
        <taxon>Bacteria</taxon>
        <taxon>Pseudomonadati</taxon>
        <taxon>Pseudomonadota</taxon>
        <taxon>Alphaproteobacteria</taxon>
        <taxon>Hyphomicrobiales</taxon>
        <taxon>Phyllobacteriaceae</taxon>
        <taxon>Mesorhizobium</taxon>
    </lineage>
</organism>
<reference evidence="2 3" key="1">
    <citation type="submission" date="2023-08" db="EMBL/GenBank/DDBJ databases">
        <title>Implementing the SeqCode for naming new Mesorhizobium species isolated from Vachellia karroo root nodules.</title>
        <authorList>
            <person name="Van Lill M."/>
        </authorList>
    </citation>
    <scope>NUCLEOTIDE SEQUENCE [LARGE SCALE GENOMIC DNA]</scope>
    <source>
        <strain evidence="2 3">VK3E</strain>
    </source>
</reference>
<name>A0ABU4X3R9_9HYPH</name>
<evidence type="ECO:0000313" key="3">
    <source>
        <dbReference type="Proteomes" id="UP001272097"/>
    </source>
</evidence>
<dbReference type="EMBL" id="JAVIIS010000044">
    <property type="protein sequence ID" value="MDX8442684.1"/>
    <property type="molecule type" value="Genomic_DNA"/>
</dbReference>
<comment type="caution">
    <text evidence="2">The sequence shown here is derived from an EMBL/GenBank/DDBJ whole genome shotgun (WGS) entry which is preliminary data.</text>
</comment>
<proteinExistence type="predicted"/>
<keyword evidence="1" id="KW-0812">Transmembrane</keyword>